<dbReference type="Proteomes" id="UP001517376">
    <property type="component" value="Unassembled WGS sequence"/>
</dbReference>
<protein>
    <recommendedName>
        <fullName evidence="4">Pilus assembly protein</fullName>
    </recommendedName>
</protein>
<dbReference type="EMBL" id="JAAATW010000001">
    <property type="protein sequence ID" value="NBE06382.1"/>
    <property type="molecule type" value="Genomic_DNA"/>
</dbReference>
<reference evidence="3" key="1">
    <citation type="submission" date="2020-01" db="EMBL/GenBank/DDBJ databases">
        <title>Sphingomonas sp. strain CSW-10.</title>
        <authorList>
            <person name="Chen W.-M."/>
        </authorList>
    </citation>
    <scope>NUCLEOTIDE SEQUENCE [LARGE SCALE GENOMIC DNA]</scope>
    <source>
        <strain evidence="3">CCP-1</strain>
    </source>
</reference>
<sequence length="194" mass="21280">MKMLLSSAKESIKGALRRFGTDTSGTLLAETMFIVPVMAMGMTGFFAFWDAYQTQNRVQKGAYAVSDMLSREMIPATPAFLTGLERTLEYLIGEDARIRVTSIRRVSDGPLGLKGLDVLWSFSPANVMPPLTETALNQIEGDIPMMAIGSNMVVFEVVVPYSPVTEILEIDTINETVAMRPRFLPTLCLTGVSC</sequence>
<keyword evidence="1" id="KW-1133">Transmembrane helix</keyword>
<organism evidence="2 3">
    <name type="scientific">Paragemmobacter ruber</name>
    <dbReference type="NCBI Taxonomy" id="1985673"/>
    <lineage>
        <taxon>Bacteria</taxon>
        <taxon>Pseudomonadati</taxon>
        <taxon>Pseudomonadota</taxon>
        <taxon>Alphaproteobacteria</taxon>
        <taxon>Rhodobacterales</taxon>
        <taxon>Paracoccaceae</taxon>
        <taxon>Paragemmobacter</taxon>
    </lineage>
</organism>
<name>A0ABW9Y364_9RHOB</name>
<evidence type="ECO:0000313" key="3">
    <source>
        <dbReference type="Proteomes" id="UP001517376"/>
    </source>
</evidence>
<dbReference type="RefSeq" id="WP_161765390.1">
    <property type="nucleotide sequence ID" value="NZ_JAAATW010000001.1"/>
</dbReference>
<keyword evidence="1" id="KW-0472">Membrane</keyword>
<gene>
    <name evidence="2" type="ORF">GU920_02460</name>
</gene>
<proteinExistence type="predicted"/>
<evidence type="ECO:0000256" key="1">
    <source>
        <dbReference type="SAM" id="Phobius"/>
    </source>
</evidence>
<feature type="transmembrane region" description="Helical" evidence="1">
    <location>
        <begin position="27"/>
        <end position="49"/>
    </location>
</feature>
<evidence type="ECO:0008006" key="4">
    <source>
        <dbReference type="Google" id="ProtNLM"/>
    </source>
</evidence>
<keyword evidence="1" id="KW-0812">Transmembrane</keyword>
<keyword evidence="3" id="KW-1185">Reference proteome</keyword>
<comment type="caution">
    <text evidence="2">The sequence shown here is derived from an EMBL/GenBank/DDBJ whole genome shotgun (WGS) entry which is preliminary data.</text>
</comment>
<evidence type="ECO:0000313" key="2">
    <source>
        <dbReference type="EMBL" id="NBE06382.1"/>
    </source>
</evidence>
<accession>A0ABW9Y364</accession>